<sequence>MSISGRISLISLVAVVLIAVGTLLHVIGLATPEWSAIRTLRSFYVGLWKACVPLGCGEYNGHAADNIKSCEAFAILGMLASFVGLTMAAIDFTLPLLGKGGVKTLSLFSLAACLASLACILIAIIVWGADVHQPMRSFGYEIGFSFILSIVGGVLIAVGGGLSFLNRFAISP</sequence>
<accession>A0AAV2IED0</accession>
<comment type="subcellular location">
    <subcellularLocation>
        <location evidence="1">Membrane</location>
        <topology evidence="1">Multi-pass membrane protein</topology>
    </subcellularLocation>
</comment>
<feature type="transmembrane region" description="Helical" evidence="5">
    <location>
        <begin position="72"/>
        <end position="94"/>
    </location>
</feature>
<feature type="transmembrane region" description="Helical" evidence="5">
    <location>
        <begin position="106"/>
        <end position="127"/>
    </location>
</feature>
<dbReference type="AlphaFoldDB" id="A0AAV2IED0"/>
<reference evidence="6 7" key="1">
    <citation type="submission" date="2024-04" db="EMBL/GenBank/DDBJ databases">
        <authorList>
            <consortium name="Genoscope - CEA"/>
            <person name="William W."/>
        </authorList>
    </citation>
    <scope>NUCLEOTIDE SEQUENCE [LARGE SCALE GENOMIC DNA]</scope>
</reference>
<evidence type="ECO:0008006" key="8">
    <source>
        <dbReference type="Google" id="ProtNLM"/>
    </source>
</evidence>
<evidence type="ECO:0000313" key="6">
    <source>
        <dbReference type="EMBL" id="CAL1545266.1"/>
    </source>
</evidence>
<proteinExistence type="predicted"/>
<dbReference type="Pfam" id="PF00822">
    <property type="entry name" value="PMP22_Claudin"/>
    <property type="match status" value="1"/>
</dbReference>
<evidence type="ECO:0000256" key="2">
    <source>
        <dbReference type="ARBA" id="ARBA00022692"/>
    </source>
</evidence>
<evidence type="ECO:0000256" key="4">
    <source>
        <dbReference type="ARBA" id="ARBA00023136"/>
    </source>
</evidence>
<organism evidence="6 7">
    <name type="scientific">Lymnaea stagnalis</name>
    <name type="common">Great pond snail</name>
    <name type="synonym">Helix stagnalis</name>
    <dbReference type="NCBI Taxonomy" id="6523"/>
    <lineage>
        <taxon>Eukaryota</taxon>
        <taxon>Metazoa</taxon>
        <taxon>Spiralia</taxon>
        <taxon>Lophotrochozoa</taxon>
        <taxon>Mollusca</taxon>
        <taxon>Gastropoda</taxon>
        <taxon>Heterobranchia</taxon>
        <taxon>Euthyneura</taxon>
        <taxon>Panpulmonata</taxon>
        <taxon>Hygrophila</taxon>
        <taxon>Lymnaeoidea</taxon>
        <taxon>Lymnaeidae</taxon>
        <taxon>Lymnaea</taxon>
    </lineage>
</organism>
<comment type="caution">
    <text evidence="6">The sequence shown here is derived from an EMBL/GenBank/DDBJ whole genome shotgun (WGS) entry which is preliminary data.</text>
</comment>
<evidence type="ECO:0000313" key="7">
    <source>
        <dbReference type="Proteomes" id="UP001497497"/>
    </source>
</evidence>
<feature type="transmembrane region" description="Helical" evidence="5">
    <location>
        <begin position="7"/>
        <end position="30"/>
    </location>
</feature>
<dbReference type="InterPro" id="IPR004031">
    <property type="entry name" value="PMP22/EMP/MP20/Claudin"/>
</dbReference>
<name>A0AAV2IED0_LYMST</name>
<dbReference type="Gene3D" id="1.20.140.150">
    <property type="match status" value="1"/>
</dbReference>
<keyword evidence="3 5" id="KW-1133">Transmembrane helix</keyword>
<dbReference type="Proteomes" id="UP001497497">
    <property type="component" value="Unassembled WGS sequence"/>
</dbReference>
<dbReference type="GO" id="GO:0016020">
    <property type="term" value="C:membrane"/>
    <property type="evidence" value="ECO:0007669"/>
    <property type="project" value="UniProtKB-SubCell"/>
</dbReference>
<protein>
    <recommendedName>
        <fullName evidence="8">Claudin</fullName>
    </recommendedName>
</protein>
<gene>
    <name evidence="6" type="ORF">GSLYS_00018749001</name>
</gene>
<keyword evidence="4 5" id="KW-0472">Membrane</keyword>
<evidence type="ECO:0000256" key="1">
    <source>
        <dbReference type="ARBA" id="ARBA00004141"/>
    </source>
</evidence>
<evidence type="ECO:0000256" key="5">
    <source>
        <dbReference type="SAM" id="Phobius"/>
    </source>
</evidence>
<keyword evidence="7" id="KW-1185">Reference proteome</keyword>
<dbReference type="EMBL" id="CAXITT010000693">
    <property type="protein sequence ID" value="CAL1545266.1"/>
    <property type="molecule type" value="Genomic_DNA"/>
</dbReference>
<evidence type="ECO:0000256" key="3">
    <source>
        <dbReference type="ARBA" id="ARBA00022989"/>
    </source>
</evidence>
<feature type="transmembrane region" description="Helical" evidence="5">
    <location>
        <begin position="142"/>
        <end position="165"/>
    </location>
</feature>
<keyword evidence="2 5" id="KW-0812">Transmembrane</keyword>